<dbReference type="Proteomes" id="UP000189670">
    <property type="component" value="Unassembled WGS sequence"/>
</dbReference>
<comment type="caution">
    <text evidence="1">The sequence shown here is derived from an EMBL/GenBank/DDBJ whole genome shotgun (WGS) entry which is preliminary data.</text>
</comment>
<reference evidence="2" key="1">
    <citation type="submission" date="2012-11" db="EMBL/GenBank/DDBJ databases">
        <authorList>
            <person name="Lucero-Rivera Y.E."/>
            <person name="Tovar-Ramirez D."/>
        </authorList>
    </citation>
    <scope>NUCLEOTIDE SEQUENCE [LARGE SCALE GENOMIC DNA]</scope>
    <source>
        <strain evidence="2">Araruama</strain>
    </source>
</reference>
<dbReference type="EMBL" id="ATBP01000658">
    <property type="protein sequence ID" value="ETR69393.1"/>
    <property type="molecule type" value="Genomic_DNA"/>
</dbReference>
<protein>
    <submittedName>
        <fullName evidence="1">Uncharacterized protein</fullName>
    </submittedName>
</protein>
<sequence length="106" mass="11985">MEEKDMPDSKIRIKIDWLEEKFGGRPYPPKTRQYAANAMFSGNDDLYSIIVYLSNSEKGTIATNKYAYLGFLVEDIIRDKIEKGTSIAITEGLRKVANCVVESVNT</sequence>
<proteinExistence type="predicted"/>
<accession>A0A1V1P3L4</accession>
<dbReference type="AlphaFoldDB" id="A0A1V1P3L4"/>
<name>A0A1V1P3L4_9BACT</name>
<gene>
    <name evidence="1" type="ORF">OMM_09642</name>
</gene>
<evidence type="ECO:0000313" key="2">
    <source>
        <dbReference type="Proteomes" id="UP000189670"/>
    </source>
</evidence>
<evidence type="ECO:0000313" key="1">
    <source>
        <dbReference type="EMBL" id="ETR69393.1"/>
    </source>
</evidence>
<organism evidence="1 2">
    <name type="scientific">Candidatus Magnetoglobus multicellularis str. Araruama</name>
    <dbReference type="NCBI Taxonomy" id="890399"/>
    <lineage>
        <taxon>Bacteria</taxon>
        <taxon>Pseudomonadati</taxon>
        <taxon>Thermodesulfobacteriota</taxon>
        <taxon>Desulfobacteria</taxon>
        <taxon>Desulfobacterales</taxon>
        <taxon>Desulfobacteraceae</taxon>
        <taxon>Candidatus Magnetoglobus</taxon>
    </lineage>
</organism>